<comment type="caution">
    <text evidence="2">The sequence shown here is derived from an EMBL/GenBank/DDBJ whole genome shotgun (WGS) entry which is preliminary data.</text>
</comment>
<feature type="chain" id="PRO_5039196938" evidence="1">
    <location>
        <begin position="20"/>
        <end position="252"/>
    </location>
</feature>
<evidence type="ECO:0000313" key="2">
    <source>
        <dbReference type="EMBL" id="EHJ56077.1"/>
    </source>
</evidence>
<evidence type="ECO:0000256" key="1">
    <source>
        <dbReference type="SAM" id="SignalP"/>
    </source>
</evidence>
<organism evidence="2 3">
    <name type="scientific">Streptococcus urinalis 2285-97</name>
    <dbReference type="NCBI Taxonomy" id="764291"/>
    <lineage>
        <taxon>Bacteria</taxon>
        <taxon>Bacillati</taxon>
        <taxon>Bacillota</taxon>
        <taxon>Bacilli</taxon>
        <taxon>Lactobacillales</taxon>
        <taxon>Streptococcaceae</taxon>
        <taxon>Streptococcus</taxon>
    </lineage>
</organism>
<keyword evidence="1" id="KW-0732">Signal</keyword>
<name>G5KGP4_9STRE</name>
<gene>
    <name evidence="2" type="ORF">STRUR_0066</name>
</gene>
<feature type="signal peptide" evidence="1">
    <location>
        <begin position="1"/>
        <end position="19"/>
    </location>
</feature>
<dbReference type="AlphaFoldDB" id="G5KGP4"/>
<dbReference type="EMBL" id="AEUZ02000001">
    <property type="protein sequence ID" value="EHJ56077.1"/>
    <property type="molecule type" value="Genomic_DNA"/>
</dbReference>
<dbReference type="eggNOG" id="COG5492">
    <property type="taxonomic scope" value="Bacteria"/>
</dbReference>
<dbReference type="Pfam" id="PF07373">
    <property type="entry name" value="CAMP_factor"/>
    <property type="match status" value="1"/>
</dbReference>
<proteinExistence type="predicted"/>
<sequence>MSKKVVSMGVAFLSTIFLATVSTTVIKAETINSTPVTNITETTNAASVIENKENELRSVKESVKGTELEATVNDAITKVDNMKTSLRAANPTTIYDLGTIGARVEALTDVINAIVFSTTQLTNKIDKAHIDMGFAITKLVIRLVDPFASIDSIKEQSKTIESLKQATLTYPDLKSTDRATIYKKAVLDKAIWNTRFERDKKILGVKSFTVYNTLNQSITHAVGVQLNPNVSVANVDRAVNDLQNALAIALNS</sequence>
<protein>
    <submittedName>
        <fullName evidence="2">Protein B</fullName>
    </submittedName>
</protein>
<reference evidence="2 3" key="1">
    <citation type="journal article" date="2014" name="Int. J. Syst. Evol. Microbiol.">
        <title>Phylogenomics and the dynamic genome evolution of the genus Streptococcus.</title>
        <authorList>
            <consortium name="The Broad Institute Genome Sequencing Platform"/>
            <person name="Richards V.P."/>
            <person name="Palmer S.R."/>
            <person name="Pavinski Bitar P.D."/>
            <person name="Qin X."/>
            <person name="Weinstock G.M."/>
            <person name="Highlander S.K."/>
            <person name="Town C.D."/>
            <person name="Burne R.A."/>
            <person name="Stanhope M.J."/>
        </authorList>
    </citation>
    <scope>NUCLEOTIDE SEQUENCE [LARGE SCALE GENOMIC DNA]</scope>
    <source>
        <strain evidence="2 3">2285-97</strain>
    </source>
</reference>
<dbReference type="RefSeq" id="WP_006738848.1">
    <property type="nucleotide sequence ID" value="NZ_AEUZ02000001.1"/>
</dbReference>
<evidence type="ECO:0000313" key="3">
    <source>
        <dbReference type="Proteomes" id="UP000005388"/>
    </source>
</evidence>
<keyword evidence="3" id="KW-1185">Reference proteome</keyword>
<dbReference type="InterPro" id="IPR010860">
    <property type="entry name" value="CAMP_factor"/>
</dbReference>
<dbReference type="STRING" id="764291.STRUR_0066"/>
<dbReference type="Proteomes" id="UP000005388">
    <property type="component" value="Unassembled WGS sequence"/>
</dbReference>
<accession>G5KGP4</accession>